<dbReference type="EMBL" id="NXNI01000003">
    <property type="protein sequence ID" value="PCR88637.1"/>
    <property type="molecule type" value="Genomic_DNA"/>
</dbReference>
<evidence type="ECO:0000313" key="3">
    <source>
        <dbReference type="Proteomes" id="UP000219689"/>
    </source>
</evidence>
<feature type="compositionally biased region" description="Basic and acidic residues" evidence="1">
    <location>
        <begin position="1"/>
        <end position="12"/>
    </location>
</feature>
<dbReference type="RefSeq" id="WP_097382104.1">
    <property type="nucleotide sequence ID" value="NZ_NXNI01000003.1"/>
</dbReference>
<protein>
    <submittedName>
        <fullName evidence="2">Uncharacterized protein</fullName>
    </submittedName>
</protein>
<proteinExistence type="predicted"/>
<dbReference type="OrthoDB" id="172065at2157"/>
<sequence>MSSEIDRPERRTKPAPNGDTIYEAGDCRFVSSSSGTVHERAACDHGEYEYEYHPKCGQRLPAGSLWSHVDAENPAEAVLKYDLEPCGKCLKNSYRLSNYRSAIHSSLAYSSPADVPDDVLRRAGLERYIDGGDDE</sequence>
<gene>
    <name evidence="2" type="ORF">CP557_21630</name>
</gene>
<organism evidence="2 3">
    <name type="scientific">Natrinema ejinorense</name>
    <dbReference type="NCBI Taxonomy" id="373386"/>
    <lineage>
        <taxon>Archaea</taxon>
        <taxon>Methanobacteriati</taxon>
        <taxon>Methanobacteriota</taxon>
        <taxon>Stenosarchaea group</taxon>
        <taxon>Halobacteria</taxon>
        <taxon>Halobacteriales</taxon>
        <taxon>Natrialbaceae</taxon>
        <taxon>Natrinema</taxon>
    </lineage>
</organism>
<dbReference type="AlphaFoldDB" id="A0A2A5QP82"/>
<comment type="caution">
    <text evidence="2">The sequence shown here is derived from an EMBL/GenBank/DDBJ whole genome shotgun (WGS) entry which is preliminary data.</text>
</comment>
<evidence type="ECO:0000256" key="1">
    <source>
        <dbReference type="SAM" id="MobiDB-lite"/>
    </source>
</evidence>
<feature type="region of interest" description="Disordered" evidence="1">
    <location>
        <begin position="1"/>
        <end position="20"/>
    </location>
</feature>
<dbReference type="Proteomes" id="UP000219689">
    <property type="component" value="Unassembled WGS sequence"/>
</dbReference>
<name>A0A2A5QP82_9EURY</name>
<reference evidence="2 3" key="1">
    <citation type="submission" date="2017-09" db="EMBL/GenBank/DDBJ databases">
        <title>Genome sequences of Natrinema ejinorence JCM 13890T.</title>
        <authorList>
            <person name="Roh S.W."/>
            <person name="Kim Y.B."/>
            <person name="Kim J.Y."/>
        </authorList>
    </citation>
    <scope>NUCLEOTIDE SEQUENCE [LARGE SCALE GENOMIC DNA]</scope>
    <source>
        <strain evidence="2 3">JCM 13890</strain>
    </source>
</reference>
<keyword evidence="3" id="KW-1185">Reference proteome</keyword>
<evidence type="ECO:0000313" key="2">
    <source>
        <dbReference type="EMBL" id="PCR88637.1"/>
    </source>
</evidence>
<accession>A0A2A5QP82</accession>